<dbReference type="Proteomes" id="UP000325579">
    <property type="component" value="Unassembled WGS sequence"/>
</dbReference>
<dbReference type="OrthoDB" id="4843554at2759"/>
<evidence type="ECO:0000256" key="1">
    <source>
        <dbReference type="SAM" id="MobiDB-lite"/>
    </source>
</evidence>
<name>A0A5N7CZI2_9EURO</name>
<accession>A0A5N6I454</accession>
<dbReference type="AlphaFoldDB" id="A0A5N7CZI2"/>
<dbReference type="GeneID" id="43667880"/>
<reference evidence="3 4" key="1">
    <citation type="submission" date="2019-04" db="EMBL/GenBank/DDBJ databases">
        <authorList>
            <consortium name="DOE Joint Genome Institute"/>
            <person name="Mondo S."/>
            <person name="Kjaerbolling I."/>
            <person name="Vesth T."/>
            <person name="Frisvad J.C."/>
            <person name="Nybo J.L."/>
            <person name="Theobald S."/>
            <person name="Kildgaard S."/>
            <person name="Isbrandt T."/>
            <person name="Kuo A."/>
            <person name="Sato A."/>
            <person name="Lyhne E.K."/>
            <person name="Kogle M.E."/>
            <person name="Wiebenga A."/>
            <person name="Kun R.S."/>
            <person name="Lubbers R.J."/>
            <person name="Makela M.R."/>
            <person name="Barry K."/>
            <person name="Chovatia M."/>
            <person name="Clum A."/>
            <person name="Daum C."/>
            <person name="Haridas S."/>
            <person name="He G."/>
            <person name="LaButti K."/>
            <person name="Lipzen A."/>
            <person name="Riley R."/>
            <person name="Salamov A."/>
            <person name="Simmons B.A."/>
            <person name="Magnuson J.K."/>
            <person name="Henrissat B."/>
            <person name="Mortensen U.H."/>
            <person name="Larsen T.O."/>
            <person name="Devries R.P."/>
            <person name="Grigoriev I.V."/>
            <person name="Machida M."/>
            <person name="Baker S.E."/>
            <person name="Andersen M.R."/>
            <person name="Cantor M.N."/>
            <person name="Hua S.X."/>
        </authorList>
    </citation>
    <scope>NUCLEOTIDE SEQUENCE [LARGE SCALE GENOMIC DNA]</scope>
    <source>
        <strain evidence="3 4">CBS 119388</strain>
    </source>
</reference>
<organism evidence="3 4">
    <name type="scientific">Aspergillus pseudonomiae</name>
    <dbReference type="NCBI Taxonomy" id="1506151"/>
    <lineage>
        <taxon>Eukaryota</taxon>
        <taxon>Fungi</taxon>
        <taxon>Dikarya</taxon>
        <taxon>Ascomycota</taxon>
        <taxon>Pezizomycotina</taxon>
        <taxon>Eurotiomycetes</taxon>
        <taxon>Eurotiomycetidae</taxon>
        <taxon>Eurotiales</taxon>
        <taxon>Aspergillaceae</taxon>
        <taxon>Aspergillus</taxon>
        <taxon>Aspergillus subgen. Circumdati</taxon>
    </lineage>
</organism>
<feature type="compositionally biased region" description="Low complexity" evidence="1">
    <location>
        <begin position="113"/>
        <end position="150"/>
    </location>
</feature>
<protein>
    <submittedName>
        <fullName evidence="3">Uncharacterized protein</fullName>
    </submittedName>
</protein>
<evidence type="ECO:0000256" key="2">
    <source>
        <dbReference type="SAM" id="SignalP"/>
    </source>
</evidence>
<gene>
    <name evidence="3" type="ORF">BDV37DRAFT_259921</name>
</gene>
<evidence type="ECO:0000313" key="4">
    <source>
        <dbReference type="Proteomes" id="UP000325579"/>
    </source>
</evidence>
<feature type="chain" id="PRO_5043557121" evidence="2">
    <location>
        <begin position="19"/>
        <end position="180"/>
    </location>
</feature>
<dbReference type="RefSeq" id="XP_031936891.1">
    <property type="nucleotide sequence ID" value="XM_032083189.1"/>
</dbReference>
<sequence>MRSLLIFSVLAFAGSIVAQDIESSDVPAQCKDVCAPVVSLTSTCDSSNTDEAAELKCVCDDPQASTSIPNCAACLDKYSKDGKDNDANDLIQECSFTSTTYTADSSPSATSNSAGKTSPSTTSSSGTMSVTSTDGTASATGSSTGSNSAAATTNAAGKSAELQTGLFGAGLLGLLAFAGH</sequence>
<accession>A0A5N7CZI2</accession>
<keyword evidence="2" id="KW-0732">Signal</keyword>
<keyword evidence="4" id="KW-1185">Reference proteome</keyword>
<proteinExistence type="predicted"/>
<evidence type="ECO:0000313" key="3">
    <source>
        <dbReference type="EMBL" id="KAE8399572.1"/>
    </source>
</evidence>
<feature type="compositionally biased region" description="Polar residues" evidence="1">
    <location>
        <begin position="100"/>
        <end position="112"/>
    </location>
</feature>
<feature type="region of interest" description="Disordered" evidence="1">
    <location>
        <begin position="100"/>
        <end position="150"/>
    </location>
</feature>
<feature type="signal peptide" evidence="2">
    <location>
        <begin position="1"/>
        <end position="18"/>
    </location>
</feature>
<dbReference type="EMBL" id="ML736830">
    <property type="protein sequence ID" value="KAE8399572.1"/>
    <property type="molecule type" value="Genomic_DNA"/>
</dbReference>